<name>A0A2N6CS08_9GAMM</name>
<evidence type="ECO:0008006" key="3">
    <source>
        <dbReference type="Google" id="ProtNLM"/>
    </source>
</evidence>
<evidence type="ECO:0000313" key="2">
    <source>
        <dbReference type="Proteomes" id="UP000235015"/>
    </source>
</evidence>
<protein>
    <recommendedName>
        <fullName evidence="3">Crp/Fnr family transcriptional regulator</fullName>
    </recommendedName>
</protein>
<dbReference type="RefSeq" id="WP_273440902.1">
    <property type="nucleotide sequence ID" value="NZ_PKUN01000030.1"/>
</dbReference>
<organism evidence="1 2">
    <name type="scientific">Sedimenticola selenatireducens</name>
    <dbReference type="NCBI Taxonomy" id="191960"/>
    <lineage>
        <taxon>Bacteria</taxon>
        <taxon>Pseudomonadati</taxon>
        <taxon>Pseudomonadota</taxon>
        <taxon>Gammaproteobacteria</taxon>
        <taxon>Chromatiales</taxon>
        <taxon>Sedimenticolaceae</taxon>
        <taxon>Sedimenticola</taxon>
    </lineage>
</organism>
<gene>
    <name evidence="1" type="ORF">C0630_18370</name>
</gene>
<reference evidence="1 2" key="1">
    <citation type="submission" date="2017-11" db="EMBL/GenBank/DDBJ databases">
        <title>Genome-resolved metagenomics identifies genetic mobility, metabolic interactions, and unexpected diversity in perchlorate-reducing communities.</title>
        <authorList>
            <person name="Barnum T.P."/>
            <person name="Figueroa I.A."/>
            <person name="Carlstrom C.I."/>
            <person name="Lucas L.N."/>
            <person name="Engelbrektson A.L."/>
            <person name="Coates J.D."/>
        </authorList>
    </citation>
    <scope>NUCLEOTIDE SEQUENCE [LARGE SCALE GENOMIC DNA]</scope>
    <source>
        <strain evidence="1">BM301</strain>
    </source>
</reference>
<comment type="caution">
    <text evidence="1">The sequence shown here is derived from an EMBL/GenBank/DDBJ whole genome shotgun (WGS) entry which is preliminary data.</text>
</comment>
<evidence type="ECO:0000313" key="1">
    <source>
        <dbReference type="EMBL" id="PLX59873.1"/>
    </source>
</evidence>
<dbReference type="STRING" id="1111735.GCA_000428045_03182"/>
<dbReference type="AlphaFoldDB" id="A0A2N6CS08"/>
<sequence>MLLPRQKLSDEKRKLLKLYSALNEQDKLSLLAFAEFLLQRAGPVSEADELGPVPEPKPIPRPEVESVVAAIKRLSESYHMLERSALLTETSSLMTAHIMHGRGASEVIDELETLFERHHQEFLSKRREQ</sequence>
<dbReference type="EMBL" id="PKUN01000030">
    <property type="protein sequence ID" value="PLX59873.1"/>
    <property type="molecule type" value="Genomic_DNA"/>
</dbReference>
<accession>A0A2N6CS08</accession>
<proteinExistence type="predicted"/>
<dbReference type="Proteomes" id="UP000235015">
    <property type="component" value="Unassembled WGS sequence"/>
</dbReference>